<comment type="caution">
    <text evidence="2">The sequence shown here is derived from an EMBL/GenBank/DDBJ whole genome shotgun (WGS) entry which is preliminary data.</text>
</comment>
<feature type="signal peptide" evidence="1">
    <location>
        <begin position="1"/>
        <end position="22"/>
    </location>
</feature>
<protein>
    <submittedName>
        <fullName evidence="2">Putative Sortilin</fullName>
    </submittedName>
</protein>
<keyword evidence="3" id="KW-1185">Reference proteome</keyword>
<keyword evidence="1" id="KW-0732">Signal</keyword>
<accession>A0A8E0RJ54</accession>
<proteinExistence type="predicted"/>
<dbReference type="AlphaFoldDB" id="A0A8E0RJ54"/>
<evidence type="ECO:0000256" key="1">
    <source>
        <dbReference type="SAM" id="SignalP"/>
    </source>
</evidence>
<feature type="chain" id="PRO_5034513893" evidence="1">
    <location>
        <begin position="23"/>
        <end position="164"/>
    </location>
</feature>
<organism evidence="2 3">
    <name type="scientific">Fasciolopsis buskii</name>
    <dbReference type="NCBI Taxonomy" id="27845"/>
    <lineage>
        <taxon>Eukaryota</taxon>
        <taxon>Metazoa</taxon>
        <taxon>Spiralia</taxon>
        <taxon>Lophotrochozoa</taxon>
        <taxon>Platyhelminthes</taxon>
        <taxon>Trematoda</taxon>
        <taxon>Digenea</taxon>
        <taxon>Plagiorchiida</taxon>
        <taxon>Echinostomata</taxon>
        <taxon>Echinostomatoidea</taxon>
        <taxon>Fasciolidae</taxon>
        <taxon>Fasciolopsis</taxon>
    </lineage>
</organism>
<dbReference type="Proteomes" id="UP000728185">
    <property type="component" value="Unassembled WGS sequence"/>
</dbReference>
<sequence length="164" mass="18503">MILFVFAIFFFLFPHSLIGTDANEVCTAEQKRFESIINSGKALDVFYFMNDTKETIQLTWAGENSGVSSKNIIALLQVLILVTMTEGEAGPGLTSDIYRRYLAILFVYGNGSANNGKSFQKITQELGENVYIRRENGLQRHQNQRDSKEVHVSFLDAFFPDSCL</sequence>
<reference evidence="2" key="1">
    <citation type="submission" date="2019-05" db="EMBL/GenBank/DDBJ databases">
        <title>Annotation for the trematode Fasciolopsis buski.</title>
        <authorList>
            <person name="Choi Y.-J."/>
        </authorList>
    </citation>
    <scope>NUCLEOTIDE SEQUENCE</scope>
    <source>
        <strain evidence="2">HT</strain>
        <tissue evidence="2">Whole worm</tissue>
    </source>
</reference>
<gene>
    <name evidence="2" type="ORF">FBUS_00481</name>
</gene>
<dbReference type="OrthoDB" id="443634at2759"/>
<name>A0A8E0RJ54_9TREM</name>
<evidence type="ECO:0000313" key="2">
    <source>
        <dbReference type="EMBL" id="KAA0184065.1"/>
    </source>
</evidence>
<dbReference type="EMBL" id="LUCM01011376">
    <property type="protein sequence ID" value="KAA0184065.1"/>
    <property type="molecule type" value="Genomic_DNA"/>
</dbReference>
<evidence type="ECO:0000313" key="3">
    <source>
        <dbReference type="Proteomes" id="UP000728185"/>
    </source>
</evidence>